<accession>A0ABP5BFR3</accession>
<organism evidence="1 2">
    <name type="scientific">Agromyces allii</name>
    <dbReference type="NCBI Taxonomy" id="393607"/>
    <lineage>
        <taxon>Bacteria</taxon>
        <taxon>Bacillati</taxon>
        <taxon>Actinomycetota</taxon>
        <taxon>Actinomycetes</taxon>
        <taxon>Micrococcales</taxon>
        <taxon>Microbacteriaceae</taxon>
        <taxon>Agromyces</taxon>
    </lineage>
</organism>
<protein>
    <recommendedName>
        <fullName evidence="3">DUF222 domain-containing protein</fullName>
    </recommendedName>
</protein>
<reference evidence="2" key="1">
    <citation type="journal article" date="2019" name="Int. J. Syst. Evol. Microbiol.">
        <title>The Global Catalogue of Microorganisms (GCM) 10K type strain sequencing project: providing services to taxonomists for standard genome sequencing and annotation.</title>
        <authorList>
            <consortium name="The Broad Institute Genomics Platform"/>
            <consortium name="The Broad Institute Genome Sequencing Center for Infectious Disease"/>
            <person name="Wu L."/>
            <person name="Ma J."/>
        </authorList>
    </citation>
    <scope>NUCLEOTIDE SEQUENCE [LARGE SCALE GENOMIC DNA]</scope>
    <source>
        <strain evidence="2">JCM 13584</strain>
    </source>
</reference>
<dbReference type="Proteomes" id="UP001499954">
    <property type="component" value="Unassembled WGS sequence"/>
</dbReference>
<gene>
    <name evidence="1" type="ORF">GCM10009717_05940</name>
</gene>
<comment type="caution">
    <text evidence="1">The sequence shown here is derived from an EMBL/GenBank/DDBJ whole genome shotgun (WGS) entry which is preliminary data.</text>
</comment>
<evidence type="ECO:0000313" key="1">
    <source>
        <dbReference type="EMBL" id="GAA1942385.1"/>
    </source>
</evidence>
<evidence type="ECO:0008006" key="3">
    <source>
        <dbReference type="Google" id="ProtNLM"/>
    </source>
</evidence>
<dbReference type="EMBL" id="BAAAMK010000001">
    <property type="protein sequence ID" value="GAA1942385.1"/>
    <property type="molecule type" value="Genomic_DNA"/>
</dbReference>
<sequence>MRALAACELVGVGHVADRAFELAGTDRAELVEQAGVVRADMPTRVLLPEVPPAPPPVATSSIAAHASDSRRAVTVSMPQATQPAQRLVRGVGHAFGGIRSRKCLAA</sequence>
<name>A0ABP5BFR3_9MICO</name>
<proteinExistence type="predicted"/>
<keyword evidence="2" id="KW-1185">Reference proteome</keyword>
<evidence type="ECO:0000313" key="2">
    <source>
        <dbReference type="Proteomes" id="UP001499954"/>
    </source>
</evidence>